<reference evidence="3" key="1">
    <citation type="journal article" date="2013" name="Genome Announc.">
        <title>Draft genome sequence of Botrytis cinerea BcDW1, inoculum for noble rot of grape berries.</title>
        <authorList>
            <person name="Blanco-Ulate B."/>
            <person name="Allen G."/>
            <person name="Powell A.L."/>
            <person name="Cantu D."/>
        </authorList>
    </citation>
    <scope>NUCLEOTIDE SEQUENCE [LARGE SCALE GENOMIC DNA]</scope>
    <source>
        <strain evidence="3">BcDW1</strain>
    </source>
</reference>
<keyword evidence="1" id="KW-1133">Transmembrane helix</keyword>
<evidence type="ECO:0000313" key="2">
    <source>
        <dbReference type="EMBL" id="EMR84133.1"/>
    </source>
</evidence>
<accession>M7UBV5</accession>
<evidence type="ECO:0000313" key="3">
    <source>
        <dbReference type="Proteomes" id="UP000012045"/>
    </source>
</evidence>
<dbReference type="EMBL" id="KB707964">
    <property type="protein sequence ID" value="EMR84133.1"/>
    <property type="molecule type" value="Genomic_DNA"/>
</dbReference>
<dbReference type="AlphaFoldDB" id="M7UBV5"/>
<name>M7UBV5_BOTF1</name>
<organism evidence="2 3">
    <name type="scientific">Botryotinia fuckeliana (strain BcDW1)</name>
    <name type="common">Noble rot fungus</name>
    <name type="synonym">Botrytis cinerea</name>
    <dbReference type="NCBI Taxonomy" id="1290391"/>
    <lineage>
        <taxon>Eukaryota</taxon>
        <taxon>Fungi</taxon>
        <taxon>Dikarya</taxon>
        <taxon>Ascomycota</taxon>
        <taxon>Pezizomycotina</taxon>
        <taxon>Leotiomycetes</taxon>
        <taxon>Helotiales</taxon>
        <taxon>Sclerotiniaceae</taxon>
        <taxon>Botrytis</taxon>
    </lineage>
</organism>
<keyword evidence="1" id="KW-0472">Membrane</keyword>
<feature type="transmembrane region" description="Helical" evidence="1">
    <location>
        <begin position="60"/>
        <end position="84"/>
    </location>
</feature>
<keyword evidence="1" id="KW-0812">Transmembrane</keyword>
<dbReference type="Proteomes" id="UP000012045">
    <property type="component" value="Unassembled WGS sequence"/>
</dbReference>
<dbReference type="HOGENOM" id="CLU_2145462_0_0_1"/>
<feature type="transmembrane region" description="Helical" evidence="1">
    <location>
        <begin position="12"/>
        <end position="31"/>
    </location>
</feature>
<gene>
    <name evidence="2" type="ORF">BcDW1_7161</name>
</gene>
<sequence length="112" mass="13029">MTFLDGIDIGTFTGLLFCSCQFLQNLFFMIMSTGRIDTRALVTPLISDWVTGFVTGFGSLYLIFFGVFFFRLFIWVFLSIVVYAQVWGDELDMVAWHLGRWMGHPSMRFQRL</sequence>
<protein>
    <submittedName>
        <fullName evidence="2">Uncharacterized protein</fullName>
    </submittedName>
</protein>
<evidence type="ECO:0000256" key="1">
    <source>
        <dbReference type="SAM" id="Phobius"/>
    </source>
</evidence>
<proteinExistence type="predicted"/>